<evidence type="ECO:0000256" key="10">
    <source>
        <dbReference type="SAM" id="MobiDB-lite"/>
    </source>
</evidence>
<feature type="domain" description="Lipoyl-binding" evidence="11">
    <location>
        <begin position="2"/>
        <end position="77"/>
    </location>
</feature>
<feature type="compositionally biased region" description="Basic and acidic residues" evidence="10">
    <location>
        <begin position="101"/>
        <end position="136"/>
    </location>
</feature>
<dbReference type="Pfam" id="PF02817">
    <property type="entry name" value="E3_binding"/>
    <property type="match status" value="1"/>
</dbReference>
<evidence type="ECO:0000256" key="2">
    <source>
        <dbReference type="ARBA" id="ARBA00007317"/>
    </source>
</evidence>
<dbReference type="AlphaFoldDB" id="A0A327ZMR9"/>
<comment type="function">
    <text evidence="7">The pyruvate dehydrogenase complex catalyzes the overall conversion of pyruvate to acetyl-CoA and CO(2). It contains multiple copies of three enzymatic components: pyruvate dehydrogenase (E1), dihydrolipoamide acetyltransferase (E2) and lipoamide dehydrogenase (E3).</text>
</comment>
<dbReference type="InterPro" id="IPR023213">
    <property type="entry name" value="CAT-like_dom_sf"/>
</dbReference>
<evidence type="ECO:0000256" key="7">
    <source>
        <dbReference type="ARBA" id="ARBA00025211"/>
    </source>
</evidence>
<dbReference type="InterPro" id="IPR001078">
    <property type="entry name" value="2-oxoacid_DH_actylTfrase"/>
</dbReference>
<dbReference type="PROSITE" id="PS51826">
    <property type="entry name" value="PSBD"/>
    <property type="match status" value="1"/>
</dbReference>
<evidence type="ECO:0000256" key="5">
    <source>
        <dbReference type="ARBA" id="ARBA00022823"/>
    </source>
</evidence>
<evidence type="ECO:0000313" key="13">
    <source>
        <dbReference type="EMBL" id="RAK43711.1"/>
    </source>
</evidence>
<reference evidence="13 14" key="1">
    <citation type="journal article" date="2018" name="Front. Microbiol.">
        <title>Description and Comparative Genomics of Macrococcus caseolyticus subsp. hominis subsp. nov., Macrococcus goetzii sp. nov., Macrococcus epidermidis sp. nov., and Macrococcus bohemicus sp. nov., Novel Macrococci From Human Clinical Material With Virulence Potential and Suspected Uptake of Foreign DNA by Natural Transformation.</title>
        <authorList>
            <person name="Maslanova I."/>
            <person name="Wertheimer Z."/>
            <person name="Sedlacek I."/>
            <person name="Svec P."/>
            <person name="Indrakova A."/>
            <person name="Kovarovic V."/>
            <person name="Schumann P."/>
            <person name="Sproer C."/>
            <person name="Kralova S."/>
            <person name="Sedo O."/>
            <person name="Kristofova L."/>
            <person name="Vrbovska V."/>
            <person name="Fuzik T."/>
            <person name="Petras P."/>
            <person name="Zdrahal Z."/>
            <person name="Ruzickova V."/>
            <person name="Doskar J."/>
            <person name="Pantucek R."/>
        </authorList>
    </citation>
    <scope>NUCLEOTIDE SEQUENCE [LARGE SCALE GENOMIC DNA]</scope>
    <source>
        <strain evidence="13 14">01/688</strain>
    </source>
</reference>
<gene>
    <name evidence="13" type="ORF">BHU61_12485</name>
</gene>
<feature type="domain" description="Peripheral subunit-binding (PSBD)" evidence="12">
    <location>
        <begin position="148"/>
        <end position="185"/>
    </location>
</feature>
<comment type="cofactor">
    <cofactor evidence="1 9">
        <name>(R)-lipoate</name>
        <dbReference type="ChEBI" id="CHEBI:83088"/>
    </cofactor>
</comment>
<dbReference type="SUPFAM" id="SSF52777">
    <property type="entry name" value="CoA-dependent acyltransferases"/>
    <property type="match status" value="1"/>
</dbReference>
<dbReference type="Proteomes" id="UP000249808">
    <property type="component" value="Unassembled WGS sequence"/>
</dbReference>
<comment type="subunit">
    <text evidence="3">Forms a 24-polypeptide structural core with octahedral symmetry.</text>
</comment>
<evidence type="ECO:0000256" key="8">
    <source>
        <dbReference type="ARBA" id="ARBA00048370"/>
    </source>
</evidence>
<dbReference type="Pfam" id="PF00198">
    <property type="entry name" value="2-oxoacid_dh"/>
    <property type="match status" value="1"/>
</dbReference>
<evidence type="ECO:0000259" key="11">
    <source>
        <dbReference type="PROSITE" id="PS50968"/>
    </source>
</evidence>
<dbReference type="PROSITE" id="PS50968">
    <property type="entry name" value="BIOTINYL_LIPOYL"/>
    <property type="match status" value="1"/>
</dbReference>
<dbReference type="EMBL" id="PZJH01000010">
    <property type="protein sequence ID" value="RAK43711.1"/>
    <property type="molecule type" value="Genomic_DNA"/>
</dbReference>
<dbReference type="PANTHER" id="PTHR43178">
    <property type="entry name" value="DIHYDROLIPOAMIDE ACETYLTRANSFERASE COMPONENT OF PYRUVATE DEHYDROGENASE COMPLEX"/>
    <property type="match status" value="1"/>
</dbReference>
<keyword evidence="5 9" id="KW-0450">Lipoyl</keyword>
<proteinExistence type="inferred from homology"/>
<dbReference type="Gene3D" id="2.40.50.100">
    <property type="match status" value="1"/>
</dbReference>
<keyword evidence="6 9" id="KW-0012">Acyltransferase</keyword>
<dbReference type="InterPro" id="IPR050743">
    <property type="entry name" value="2-oxoacid_DH_E2_comp"/>
</dbReference>
<dbReference type="RefSeq" id="WP_111717352.1">
    <property type="nucleotide sequence ID" value="NZ_JBHSSR010000010.1"/>
</dbReference>
<keyword evidence="4 9" id="KW-0808">Transferase</keyword>
<evidence type="ECO:0000256" key="6">
    <source>
        <dbReference type="ARBA" id="ARBA00023315"/>
    </source>
</evidence>
<dbReference type="GO" id="GO:0004742">
    <property type="term" value="F:dihydrolipoyllysine-residue acetyltransferase activity"/>
    <property type="evidence" value="ECO:0007669"/>
    <property type="project" value="UniProtKB-EC"/>
</dbReference>
<evidence type="ECO:0000256" key="4">
    <source>
        <dbReference type="ARBA" id="ARBA00022679"/>
    </source>
</evidence>
<name>A0A327ZMR9_9STAP</name>
<dbReference type="SUPFAM" id="SSF47005">
    <property type="entry name" value="Peripheral subunit-binding domain of 2-oxo acid dehydrogenase complex"/>
    <property type="match status" value="1"/>
</dbReference>
<dbReference type="Gene3D" id="3.30.559.10">
    <property type="entry name" value="Chloramphenicol acetyltransferase-like domain"/>
    <property type="match status" value="1"/>
</dbReference>
<dbReference type="InterPro" id="IPR004167">
    <property type="entry name" value="PSBD"/>
</dbReference>
<feature type="region of interest" description="Disordered" evidence="10">
    <location>
        <begin position="77"/>
        <end position="145"/>
    </location>
</feature>
<evidence type="ECO:0000313" key="14">
    <source>
        <dbReference type="Proteomes" id="UP000249808"/>
    </source>
</evidence>
<accession>A0A327ZMR9</accession>
<dbReference type="Pfam" id="PF00364">
    <property type="entry name" value="Biotin_lipoyl"/>
    <property type="match status" value="1"/>
</dbReference>
<dbReference type="InterPro" id="IPR000089">
    <property type="entry name" value="Biotin_lipoyl"/>
</dbReference>
<evidence type="ECO:0000259" key="12">
    <source>
        <dbReference type="PROSITE" id="PS51826"/>
    </source>
</evidence>
<comment type="caution">
    <text evidence="13">The sequence shown here is derived from an EMBL/GenBank/DDBJ whole genome shotgun (WGS) entry which is preliminary data.</text>
</comment>
<dbReference type="SUPFAM" id="SSF51230">
    <property type="entry name" value="Single hybrid motif"/>
    <property type="match status" value="1"/>
</dbReference>
<dbReference type="GO" id="GO:0005737">
    <property type="term" value="C:cytoplasm"/>
    <property type="evidence" value="ECO:0007669"/>
    <property type="project" value="TreeGrafter"/>
</dbReference>
<comment type="similarity">
    <text evidence="2 9">Belongs to the 2-oxoacid dehydrogenase family.</text>
</comment>
<dbReference type="InterPro" id="IPR011053">
    <property type="entry name" value="Single_hybrid_motif"/>
</dbReference>
<evidence type="ECO:0000256" key="3">
    <source>
        <dbReference type="ARBA" id="ARBA00011484"/>
    </source>
</evidence>
<dbReference type="InterPro" id="IPR036625">
    <property type="entry name" value="E3-bd_dom_sf"/>
</dbReference>
<keyword evidence="14" id="KW-1185">Reference proteome</keyword>
<comment type="catalytic activity">
    <reaction evidence="8">
        <text>N(6)-[(R)-dihydrolipoyl]-L-lysyl-[protein] + acetyl-CoA = N(6)-[(R)-S(8)-acetyldihydrolipoyl]-L-lysyl-[protein] + CoA</text>
        <dbReference type="Rhea" id="RHEA:17017"/>
        <dbReference type="Rhea" id="RHEA-COMP:10475"/>
        <dbReference type="Rhea" id="RHEA-COMP:10478"/>
        <dbReference type="ChEBI" id="CHEBI:57287"/>
        <dbReference type="ChEBI" id="CHEBI:57288"/>
        <dbReference type="ChEBI" id="CHEBI:83100"/>
        <dbReference type="ChEBI" id="CHEBI:83111"/>
        <dbReference type="EC" id="2.3.1.12"/>
    </reaction>
</comment>
<organism evidence="13 14">
    <name type="scientific">Macrococcus epidermidis</name>
    <dbReference type="NCBI Taxonomy" id="1902580"/>
    <lineage>
        <taxon>Bacteria</taxon>
        <taxon>Bacillati</taxon>
        <taxon>Bacillota</taxon>
        <taxon>Bacilli</taxon>
        <taxon>Bacillales</taxon>
        <taxon>Staphylococcaceae</taxon>
        <taxon>Macrococcus</taxon>
    </lineage>
</organism>
<protein>
    <recommendedName>
        <fullName evidence="9">Dihydrolipoamide acetyltransferase component of pyruvate dehydrogenase complex</fullName>
        <ecNumber evidence="9">2.3.1.-</ecNumber>
    </recommendedName>
</protein>
<evidence type="ECO:0000256" key="1">
    <source>
        <dbReference type="ARBA" id="ARBA00001938"/>
    </source>
</evidence>
<evidence type="ECO:0000256" key="9">
    <source>
        <dbReference type="RuleBase" id="RU003423"/>
    </source>
</evidence>
<dbReference type="EC" id="2.3.1.-" evidence="9"/>
<sequence length="434" mass="46601">MSKRVDMPKLGMTMTEGTIDEWYKSVGDAVKKGEALCMIASEKLTMDVESPDDGQLLEITVEAGGVAKVGEQIGLVGAEGEESDNKLSGDDEALSESGEPTDERQAIKDAAEKSDSFERTHDKEINENAIEEEGHPTEQPQQSDKRIFITPLAKKIAQEKGIDYSQIKGTGGNGRITKRDVENAPAKAQTEQAAPAEVHAVAEKSITPKNLSPMRSAIAANMMNSLQTTAQLTLHQKANADKLFKFNKKLKAEVSNSELDIKVTVTALITKAVALALKEDEKMNSTYDEGILTKHDDVNIGIATSLDDGLMVPVIHDAGSKSIGDIAVQILELSDAARNGSLENEKMSGGTFTITNIGTSGIEYFTPVLNAPEVGILGVGSVQNELKLVDGEVKETKIIPLSLTIDHQIIDGADGANFLATLIKYIENPFLLVL</sequence>
<dbReference type="CDD" id="cd06849">
    <property type="entry name" value="lipoyl_domain"/>
    <property type="match status" value="1"/>
</dbReference>
<dbReference type="PANTHER" id="PTHR43178:SF5">
    <property type="entry name" value="LIPOAMIDE ACYLTRANSFERASE COMPONENT OF BRANCHED-CHAIN ALPHA-KETO ACID DEHYDROGENASE COMPLEX, MITOCHONDRIAL"/>
    <property type="match status" value="1"/>
</dbReference>
<dbReference type="GO" id="GO:0031405">
    <property type="term" value="F:lipoic acid binding"/>
    <property type="evidence" value="ECO:0007669"/>
    <property type="project" value="TreeGrafter"/>
</dbReference>
<dbReference type="Gene3D" id="4.10.320.10">
    <property type="entry name" value="E3-binding domain"/>
    <property type="match status" value="1"/>
</dbReference>